<sequence>MDMVPTAISVQTCRFCLSPNEQTKSFFERFNSEVLSSILNGLLGIQLDPSDQYSNICEKCTSKVELIFSLMTEFRKANELFCSLVEQKQQNDIK</sequence>
<accession>A0AAG5D3Q9</accession>
<keyword evidence="4" id="KW-1185">Reference proteome</keyword>
<dbReference type="InterPro" id="IPR012934">
    <property type="entry name" value="Znf_AD"/>
</dbReference>
<evidence type="ECO:0000259" key="2">
    <source>
        <dbReference type="PROSITE" id="PS51915"/>
    </source>
</evidence>
<feature type="binding site" evidence="1">
    <location>
        <position position="13"/>
    </location>
    <ligand>
        <name>Zn(2+)</name>
        <dbReference type="ChEBI" id="CHEBI:29105"/>
    </ligand>
</feature>
<organism evidence="3 4">
    <name type="scientific">Anopheles atroparvus</name>
    <name type="common">European mosquito</name>
    <dbReference type="NCBI Taxonomy" id="41427"/>
    <lineage>
        <taxon>Eukaryota</taxon>
        <taxon>Metazoa</taxon>
        <taxon>Ecdysozoa</taxon>
        <taxon>Arthropoda</taxon>
        <taxon>Hexapoda</taxon>
        <taxon>Insecta</taxon>
        <taxon>Pterygota</taxon>
        <taxon>Neoptera</taxon>
        <taxon>Endopterygota</taxon>
        <taxon>Diptera</taxon>
        <taxon>Nematocera</taxon>
        <taxon>Culicoidea</taxon>
        <taxon>Culicidae</taxon>
        <taxon>Anophelinae</taxon>
        <taxon>Anopheles</taxon>
    </lineage>
</organism>
<feature type="domain" description="ZAD" evidence="2">
    <location>
        <begin position="11"/>
        <end position="84"/>
    </location>
</feature>
<evidence type="ECO:0000313" key="3">
    <source>
        <dbReference type="EnsemblMetazoa" id="ENSAATROPP005243"/>
    </source>
</evidence>
<dbReference type="AlphaFoldDB" id="A0AAG5D3Q9"/>
<feature type="binding site" evidence="1">
    <location>
        <position position="16"/>
    </location>
    <ligand>
        <name>Zn(2+)</name>
        <dbReference type="ChEBI" id="CHEBI:29105"/>
    </ligand>
</feature>
<dbReference type="EnsemblMetazoa" id="ENSAATROPT005671">
    <property type="protein sequence ID" value="ENSAATROPP005243"/>
    <property type="gene ID" value="ENSAATROPG004569"/>
</dbReference>
<reference evidence="3" key="1">
    <citation type="submission" date="2024-04" db="UniProtKB">
        <authorList>
            <consortium name="EnsemblMetazoa"/>
        </authorList>
    </citation>
    <scope>IDENTIFICATION</scope>
    <source>
        <strain evidence="3">EBRO</strain>
    </source>
</reference>
<keyword evidence="1" id="KW-0479">Metal-binding</keyword>
<protein>
    <recommendedName>
        <fullName evidence="2">ZAD domain-containing protein</fullName>
    </recommendedName>
</protein>
<proteinExistence type="predicted"/>
<dbReference type="GO" id="GO:0005634">
    <property type="term" value="C:nucleus"/>
    <property type="evidence" value="ECO:0007669"/>
    <property type="project" value="InterPro"/>
</dbReference>
<dbReference type="GO" id="GO:0008270">
    <property type="term" value="F:zinc ion binding"/>
    <property type="evidence" value="ECO:0007669"/>
    <property type="project" value="UniProtKB-UniRule"/>
</dbReference>
<dbReference type="Pfam" id="PF07776">
    <property type="entry name" value="zf-AD"/>
    <property type="match status" value="1"/>
</dbReference>
<dbReference type="PROSITE" id="PS51915">
    <property type="entry name" value="ZAD"/>
    <property type="match status" value="1"/>
</dbReference>
<dbReference type="SUPFAM" id="SSF57716">
    <property type="entry name" value="Glucocorticoid receptor-like (DNA-binding domain)"/>
    <property type="match status" value="1"/>
</dbReference>
<feature type="binding site" evidence="1">
    <location>
        <position position="60"/>
    </location>
    <ligand>
        <name>Zn(2+)</name>
        <dbReference type="ChEBI" id="CHEBI:29105"/>
    </ligand>
</feature>
<feature type="binding site" evidence="1">
    <location>
        <position position="57"/>
    </location>
    <ligand>
        <name>Zn(2+)</name>
        <dbReference type="ChEBI" id="CHEBI:29105"/>
    </ligand>
</feature>
<name>A0AAG5D3Q9_ANOAO</name>
<evidence type="ECO:0000256" key="1">
    <source>
        <dbReference type="PROSITE-ProRule" id="PRU01263"/>
    </source>
</evidence>
<dbReference type="Proteomes" id="UP000075880">
    <property type="component" value="Unassembled WGS sequence"/>
</dbReference>
<keyword evidence="1" id="KW-0863">Zinc-finger</keyword>
<dbReference type="SMART" id="SM00868">
    <property type="entry name" value="zf-AD"/>
    <property type="match status" value="1"/>
</dbReference>
<keyword evidence="1" id="KW-0862">Zinc</keyword>
<evidence type="ECO:0000313" key="4">
    <source>
        <dbReference type="Proteomes" id="UP000075880"/>
    </source>
</evidence>
<dbReference type="Gene3D" id="3.40.1800.20">
    <property type="match status" value="1"/>
</dbReference>